<organism evidence="4">
    <name type="scientific">Camponotus floridanus</name>
    <name type="common">Florida carpenter ant</name>
    <dbReference type="NCBI Taxonomy" id="104421"/>
    <lineage>
        <taxon>Eukaryota</taxon>
        <taxon>Metazoa</taxon>
        <taxon>Ecdysozoa</taxon>
        <taxon>Arthropoda</taxon>
        <taxon>Hexapoda</taxon>
        <taxon>Insecta</taxon>
        <taxon>Pterygota</taxon>
        <taxon>Neoptera</taxon>
        <taxon>Endopterygota</taxon>
        <taxon>Hymenoptera</taxon>
        <taxon>Apocrita</taxon>
        <taxon>Aculeata</taxon>
        <taxon>Formicoidea</taxon>
        <taxon>Formicidae</taxon>
        <taxon>Formicinae</taxon>
        <taxon>Camponotus</taxon>
    </lineage>
</organism>
<dbReference type="Pfam" id="PF10545">
    <property type="entry name" value="MADF_DNA_bdg"/>
    <property type="match status" value="1"/>
</dbReference>
<accession>E2AYX0</accession>
<evidence type="ECO:0000313" key="4">
    <source>
        <dbReference type="Proteomes" id="UP000000311"/>
    </source>
</evidence>
<dbReference type="SMART" id="SM00595">
    <property type="entry name" value="MADF"/>
    <property type="match status" value="1"/>
</dbReference>
<dbReference type="PANTHER" id="PTHR12243">
    <property type="entry name" value="MADF DOMAIN TRANSCRIPTION FACTOR"/>
    <property type="match status" value="1"/>
</dbReference>
<feature type="region of interest" description="Disordered" evidence="1">
    <location>
        <begin position="189"/>
        <end position="209"/>
    </location>
</feature>
<proteinExistence type="predicted"/>
<dbReference type="PROSITE" id="PS51029">
    <property type="entry name" value="MADF"/>
    <property type="match status" value="1"/>
</dbReference>
<sequence>MSVENEFEMVQTCGLCEMIIPIENINTHPCLEGYSKYYVNNSTLYFYPMTDNIQHLKRKLPMTTNIPESKRKFKTGLSFDEEELLILEVQKREALWNFQLDIRQRNPKERNKLWQEVSEALNGVISPETAKNKFKSLHDTYRKIIQSEQKASGSATPNTTRLWQHYNNMEFLRDSCLVKTTASNISRTRASFNDSDQSSEETRNVRSGI</sequence>
<feature type="domain" description="MADF" evidence="2">
    <location>
        <begin position="84"/>
        <end position="177"/>
    </location>
</feature>
<dbReference type="EMBL" id="GL444015">
    <property type="protein sequence ID" value="EFN61371.1"/>
    <property type="molecule type" value="Genomic_DNA"/>
</dbReference>
<feature type="compositionally biased region" description="Basic and acidic residues" evidence="1">
    <location>
        <begin position="200"/>
        <end position="209"/>
    </location>
</feature>
<dbReference type="OrthoDB" id="7701713at2759"/>
<dbReference type="InterPro" id="IPR006578">
    <property type="entry name" value="MADF-dom"/>
</dbReference>
<gene>
    <name evidence="3" type="ORF">EAG_06706</name>
</gene>
<name>E2AYX0_CAMFO</name>
<dbReference type="InParanoid" id="E2AYX0"/>
<protein>
    <recommendedName>
        <fullName evidence="2">MADF domain-containing protein</fullName>
    </recommendedName>
</protein>
<reference evidence="3 4" key="1">
    <citation type="journal article" date="2010" name="Science">
        <title>Genomic comparison of the ants Camponotus floridanus and Harpegnathos saltator.</title>
        <authorList>
            <person name="Bonasio R."/>
            <person name="Zhang G."/>
            <person name="Ye C."/>
            <person name="Mutti N.S."/>
            <person name="Fang X."/>
            <person name="Qin N."/>
            <person name="Donahue G."/>
            <person name="Yang P."/>
            <person name="Li Q."/>
            <person name="Li C."/>
            <person name="Zhang P."/>
            <person name="Huang Z."/>
            <person name="Berger S.L."/>
            <person name="Reinberg D."/>
            <person name="Wang J."/>
            <person name="Liebig J."/>
        </authorList>
    </citation>
    <scope>NUCLEOTIDE SEQUENCE [LARGE SCALE GENOMIC DNA]</scope>
    <source>
        <strain evidence="4">C129</strain>
    </source>
</reference>
<evidence type="ECO:0000256" key="1">
    <source>
        <dbReference type="SAM" id="MobiDB-lite"/>
    </source>
</evidence>
<keyword evidence="4" id="KW-1185">Reference proteome</keyword>
<evidence type="ECO:0000313" key="3">
    <source>
        <dbReference type="EMBL" id="EFN61371.1"/>
    </source>
</evidence>
<dbReference type="AlphaFoldDB" id="E2AYX0"/>
<evidence type="ECO:0000259" key="2">
    <source>
        <dbReference type="PROSITE" id="PS51029"/>
    </source>
</evidence>
<dbReference type="PANTHER" id="PTHR12243:SF67">
    <property type="entry name" value="COREPRESSOR OF PANGOLIN, ISOFORM A-RELATED"/>
    <property type="match status" value="1"/>
</dbReference>
<dbReference type="InterPro" id="IPR039353">
    <property type="entry name" value="TF_Adf1"/>
</dbReference>
<dbReference type="Proteomes" id="UP000000311">
    <property type="component" value="Unassembled WGS sequence"/>
</dbReference>